<evidence type="ECO:0000259" key="2">
    <source>
        <dbReference type="Pfam" id="PF01624"/>
    </source>
</evidence>
<protein>
    <recommendedName>
        <fullName evidence="2">DNA mismatch repair protein MutS-like N-terminal domain-containing protein</fullName>
    </recommendedName>
</protein>
<dbReference type="EMBL" id="OB669073">
    <property type="protein sequence ID" value="CAD7234559.1"/>
    <property type="molecule type" value="Genomic_DNA"/>
</dbReference>
<dbReference type="InterPro" id="IPR007695">
    <property type="entry name" value="DNA_mismatch_repair_MutS-lik_N"/>
</dbReference>
<feature type="non-terminal residue" evidence="3">
    <location>
        <position position="359"/>
    </location>
</feature>
<dbReference type="OrthoDB" id="121051at2759"/>
<dbReference type="SUPFAM" id="SSF55271">
    <property type="entry name" value="DNA repair protein MutS, domain I"/>
    <property type="match status" value="1"/>
</dbReference>
<evidence type="ECO:0000256" key="1">
    <source>
        <dbReference type="SAM" id="MobiDB-lite"/>
    </source>
</evidence>
<feature type="compositionally biased region" description="Acidic residues" evidence="1">
    <location>
        <begin position="125"/>
        <end position="145"/>
    </location>
</feature>
<accession>A0A7R8WSR1</accession>
<dbReference type="AlphaFoldDB" id="A0A7R8WSR1"/>
<gene>
    <name evidence="3" type="ORF">CTOB1V02_LOCUS12375</name>
</gene>
<dbReference type="GO" id="GO:0005524">
    <property type="term" value="F:ATP binding"/>
    <property type="evidence" value="ECO:0007669"/>
    <property type="project" value="InterPro"/>
</dbReference>
<dbReference type="Pfam" id="PF01624">
    <property type="entry name" value="MutS_I"/>
    <property type="match status" value="1"/>
</dbReference>
<dbReference type="GO" id="GO:0006298">
    <property type="term" value="P:mismatch repair"/>
    <property type="evidence" value="ECO:0007669"/>
    <property type="project" value="InterPro"/>
</dbReference>
<feature type="compositionally biased region" description="Basic and acidic residues" evidence="1">
    <location>
        <begin position="12"/>
        <end position="50"/>
    </location>
</feature>
<reference evidence="3" key="1">
    <citation type="submission" date="2020-11" db="EMBL/GenBank/DDBJ databases">
        <authorList>
            <person name="Tran Van P."/>
        </authorList>
    </citation>
    <scope>NUCLEOTIDE SEQUENCE</scope>
</reference>
<feature type="compositionally biased region" description="Polar residues" evidence="1">
    <location>
        <begin position="1"/>
        <end position="11"/>
    </location>
</feature>
<dbReference type="Gene3D" id="3.40.1170.10">
    <property type="entry name" value="DNA repair protein MutS, domain I"/>
    <property type="match status" value="1"/>
</dbReference>
<proteinExistence type="predicted"/>
<dbReference type="GO" id="GO:0030983">
    <property type="term" value="F:mismatched DNA binding"/>
    <property type="evidence" value="ECO:0007669"/>
    <property type="project" value="InterPro"/>
</dbReference>
<feature type="region of interest" description="Disordered" evidence="1">
    <location>
        <begin position="1"/>
        <end position="228"/>
    </location>
</feature>
<feature type="domain" description="DNA mismatch repair protein MutS-like N-terminal" evidence="2">
    <location>
        <begin position="301"/>
        <end position="356"/>
    </location>
</feature>
<evidence type="ECO:0000313" key="3">
    <source>
        <dbReference type="EMBL" id="CAD7234559.1"/>
    </source>
</evidence>
<feature type="compositionally biased region" description="Acidic residues" evidence="1">
    <location>
        <begin position="98"/>
        <end position="113"/>
    </location>
</feature>
<feature type="compositionally biased region" description="Polar residues" evidence="1">
    <location>
        <begin position="178"/>
        <end position="193"/>
    </location>
</feature>
<organism evidence="3">
    <name type="scientific">Cyprideis torosa</name>
    <dbReference type="NCBI Taxonomy" id="163714"/>
    <lineage>
        <taxon>Eukaryota</taxon>
        <taxon>Metazoa</taxon>
        <taxon>Ecdysozoa</taxon>
        <taxon>Arthropoda</taxon>
        <taxon>Crustacea</taxon>
        <taxon>Oligostraca</taxon>
        <taxon>Ostracoda</taxon>
        <taxon>Podocopa</taxon>
        <taxon>Podocopida</taxon>
        <taxon>Cytherocopina</taxon>
        <taxon>Cytheroidea</taxon>
        <taxon>Cytherideidae</taxon>
        <taxon>Cyprideis</taxon>
    </lineage>
</organism>
<dbReference type="InterPro" id="IPR016151">
    <property type="entry name" value="DNA_mismatch_repair_MutS_N"/>
</dbReference>
<name>A0A7R8WSR1_9CRUS</name>
<sequence length="359" mass="39206">MNSILNYFSKTPKTDKDSVKTPKSSRDDVKTPKSSRDDVKTPKSSREGVKTPKSNRHNVKTGSDRENTPRGAGKRRIEGGSNPKAPKRPRRVVLHDSDLDDEEDAPEDVDDSGDEYKPEGVVESSSDEEDEEMSEEEATTSDEESPQEKTKKASRKAPPVTAKRNLGAATTAKKPLASPSTASTRVRLSAFSSDDTKKASRKAPPVTAKRNLGAATTAKKPLASPSTASTRVRLSAFSSDDAPVVSGGAGPVGGGTVWEHDKLDFLKPPNRKDASGRGPDHPDFDPRTLQVPDAFLKNVSPAQAQWWKIKSRMFDTVLFFKVGKFYELYHMDAVVGVEELNLLYMKGEMAHSGFPEISY</sequence>